<dbReference type="PANTHER" id="PTHR33871">
    <property type="entry name" value="OS05G0503100 PROTEIN-RELATED"/>
    <property type="match status" value="1"/>
</dbReference>
<evidence type="ECO:0000313" key="2">
    <source>
        <dbReference type="EMBL" id="KAJ8761577.1"/>
    </source>
</evidence>
<comment type="caution">
    <text evidence="2">The sequence shown here is derived from an EMBL/GenBank/DDBJ whole genome shotgun (WGS) entry which is preliminary data.</text>
</comment>
<evidence type="ECO:0000256" key="1">
    <source>
        <dbReference type="SAM" id="MobiDB-lite"/>
    </source>
</evidence>
<dbReference type="AlphaFoldDB" id="A0AAV8T493"/>
<reference evidence="2 3" key="1">
    <citation type="submission" date="2021-09" db="EMBL/GenBank/DDBJ databases">
        <title>Genomic insights and catalytic innovation underlie evolution of tropane alkaloids biosynthesis.</title>
        <authorList>
            <person name="Wang Y.-J."/>
            <person name="Tian T."/>
            <person name="Huang J.-P."/>
            <person name="Huang S.-X."/>
        </authorList>
    </citation>
    <scope>NUCLEOTIDE SEQUENCE [LARGE SCALE GENOMIC DNA]</scope>
    <source>
        <strain evidence="2">KIB-2018</strain>
        <tissue evidence="2">Leaf</tissue>
    </source>
</reference>
<sequence length="275" mass="30292">MGCCASANKASEFDQLGSATLNPKSTRESRAPPPQSLEEETVKEVLSETPNAKPPPQQPININTLQDNANKNKIHHEPPLLPLPFVDQNATKNDVKPYHEDEISEQEVSEVCSVSLSESTINDGEEVKQRVIRSPAPRNRSFPGDRVGPKRDRHNGNSPIQRGGRSPVKRNNAGGGGTVRLVESKESLERRGLRSDPSRRDPGESSGRRSRSPSFNRSAMGRRTLAVRGNRSPGRVRKDPPENEMNKASVVEESSFATNESLENPLVSLECFIFL</sequence>
<dbReference type="EMBL" id="JAIWQS010000006">
    <property type="protein sequence ID" value="KAJ8761577.1"/>
    <property type="molecule type" value="Genomic_DNA"/>
</dbReference>
<protein>
    <submittedName>
        <fullName evidence="2">Uncharacterized protein</fullName>
    </submittedName>
</protein>
<organism evidence="2 3">
    <name type="scientific">Erythroxylum novogranatense</name>
    <dbReference type="NCBI Taxonomy" id="1862640"/>
    <lineage>
        <taxon>Eukaryota</taxon>
        <taxon>Viridiplantae</taxon>
        <taxon>Streptophyta</taxon>
        <taxon>Embryophyta</taxon>
        <taxon>Tracheophyta</taxon>
        <taxon>Spermatophyta</taxon>
        <taxon>Magnoliopsida</taxon>
        <taxon>eudicotyledons</taxon>
        <taxon>Gunneridae</taxon>
        <taxon>Pentapetalae</taxon>
        <taxon>rosids</taxon>
        <taxon>fabids</taxon>
        <taxon>Malpighiales</taxon>
        <taxon>Erythroxylaceae</taxon>
        <taxon>Erythroxylum</taxon>
    </lineage>
</organism>
<accession>A0AAV8T493</accession>
<gene>
    <name evidence="2" type="ORF">K2173_004353</name>
</gene>
<feature type="compositionally biased region" description="Basic and acidic residues" evidence="1">
    <location>
        <begin position="182"/>
        <end position="207"/>
    </location>
</feature>
<feature type="compositionally biased region" description="Low complexity" evidence="1">
    <location>
        <begin position="109"/>
        <end position="119"/>
    </location>
</feature>
<dbReference type="PANTHER" id="PTHR33871:SF1">
    <property type="entry name" value="OS05G0503100 PROTEIN"/>
    <property type="match status" value="1"/>
</dbReference>
<proteinExistence type="predicted"/>
<dbReference type="Proteomes" id="UP001159364">
    <property type="component" value="Linkage Group LG06"/>
</dbReference>
<name>A0AAV8T493_9ROSI</name>
<feature type="compositionally biased region" description="Polar residues" evidence="1">
    <location>
        <begin position="59"/>
        <end position="71"/>
    </location>
</feature>
<keyword evidence="3" id="KW-1185">Reference proteome</keyword>
<feature type="compositionally biased region" description="Basic and acidic residues" evidence="1">
    <location>
        <begin position="236"/>
        <end position="245"/>
    </location>
</feature>
<feature type="region of interest" description="Disordered" evidence="1">
    <location>
        <begin position="15"/>
        <end position="259"/>
    </location>
</feature>
<evidence type="ECO:0000313" key="3">
    <source>
        <dbReference type="Proteomes" id="UP001159364"/>
    </source>
</evidence>